<feature type="non-terminal residue" evidence="1">
    <location>
        <position position="1"/>
    </location>
</feature>
<dbReference type="AlphaFoldDB" id="A0A2J7ZGW3"/>
<protein>
    <submittedName>
        <fullName evidence="1">Uncharacterized protein</fullName>
    </submittedName>
</protein>
<sequence>VAPTTLGVGVALTTACRGNEALALLLTVATNALAVFTMPPELRLLLPSGAESMAGGGAVNVNVRRVEVPQDLKSFVRVQACS</sequence>
<dbReference type="InterPro" id="IPR016833">
    <property type="entry name" value="Put_Na-Bile_cotransptr"/>
</dbReference>
<dbReference type="InterPro" id="IPR038770">
    <property type="entry name" value="Na+/solute_symporter_sf"/>
</dbReference>
<dbReference type="GO" id="GO:0009941">
    <property type="term" value="C:chloroplast envelope"/>
    <property type="evidence" value="ECO:0007669"/>
    <property type="project" value="TreeGrafter"/>
</dbReference>
<proteinExistence type="predicted"/>
<comment type="caution">
    <text evidence="1">The sequence shown here is derived from an EMBL/GenBank/DDBJ whole genome shotgun (WGS) entry which is preliminary data.</text>
</comment>
<evidence type="ECO:0000313" key="2">
    <source>
        <dbReference type="Proteomes" id="UP000236333"/>
    </source>
</evidence>
<organism evidence="1 2">
    <name type="scientific">Tetrabaena socialis</name>
    <dbReference type="NCBI Taxonomy" id="47790"/>
    <lineage>
        <taxon>Eukaryota</taxon>
        <taxon>Viridiplantae</taxon>
        <taxon>Chlorophyta</taxon>
        <taxon>core chlorophytes</taxon>
        <taxon>Chlorophyceae</taxon>
        <taxon>CS clade</taxon>
        <taxon>Chlamydomonadales</taxon>
        <taxon>Tetrabaenaceae</taxon>
        <taxon>Tetrabaena</taxon>
    </lineage>
</organism>
<reference evidence="1 2" key="1">
    <citation type="journal article" date="2017" name="Mol. Biol. Evol.">
        <title>The 4-celled Tetrabaena socialis nuclear genome reveals the essential components for genetic control of cell number at the origin of multicellularity in the volvocine lineage.</title>
        <authorList>
            <person name="Featherston J."/>
            <person name="Arakaki Y."/>
            <person name="Hanschen E.R."/>
            <person name="Ferris P.J."/>
            <person name="Michod R.E."/>
            <person name="Olson B.J.S.C."/>
            <person name="Nozaki H."/>
            <person name="Durand P.M."/>
        </authorList>
    </citation>
    <scope>NUCLEOTIDE SEQUENCE [LARGE SCALE GENOMIC DNA]</scope>
    <source>
        <strain evidence="1 2">NIES-571</strain>
    </source>
</reference>
<dbReference type="Pfam" id="PF13593">
    <property type="entry name" value="SBF_like"/>
    <property type="match status" value="1"/>
</dbReference>
<evidence type="ECO:0000313" key="1">
    <source>
        <dbReference type="EMBL" id="PNG99508.1"/>
    </source>
</evidence>
<dbReference type="Proteomes" id="UP000236333">
    <property type="component" value="Unassembled WGS sequence"/>
</dbReference>
<name>A0A2J7ZGW3_9CHLO</name>
<gene>
    <name evidence="1" type="ORF">TSOC_014709</name>
</gene>
<dbReference type="Gene3D" id="1.20.1530.20">
    <property type="match status" value="1"/>
</dbReference>
<dbReference type="PANTHER" id="PTHR18640">
    <property type="entry name" value="SOLUTE CARRIER FAMILY 10 MEMBER 7"/>
    <property type="match status" value="1"/>
</dbReference>
<accession>A0A2J7ZGW3</accession>
<dbReference type="EMBL" id="PGGS01002729">
    <property type="protein sequence ID" value="PNG99508.1"/>
    <property type="molecule type" value="Genomic_DNA"/>
</dbReference>
<dbReference type="PANTHER" id="PTHR18640:SF14">
    <property type="entry name" value="SODIUM BILE ACID SYMPORTER FAMILY"/>
    <property type="match status" value="1"/>
</dbReference>
<keyword evidence="2" id="KW-1185">Reference proteome</keyword>